<comment type="caution">
    <text evidence="3">The sequence shown here is derived from an EMBL/GenBank/DDBJ whole genome shotgun (WGS) entry which is preliminary data.</text>
</comment>
<accession>A0ABU8ZPL0</accession>
<keyword evidence="2" id="KW-0812">Transmembrane</keyword>
<feature type="transmembrane region" description="Helical" evidence="2">
    <location>
        <begin position="182"/>
        <end position="202"/>
    </location>
</feature>
<evidence type="ECO:0000313" key="3">
    <source>
        <dbReference type="EMBL" id="MEK0307154.1"/>
    </source>
</evidence>
<evidence type="ECO:0000313" key="4">
    <source>
        <dbReference type="Proteomes" id="UP001373159"/>
    </source>
</evidence>
<gene>
    <name evidence="3" type="ORF">V8P97_06740</name>
</gene>
<keyword evidence="2" id="KW-0472">Membrane</keyword>
<feature type="compositionally biased region" description="Basic and acidic residues" evidence="1">
    <location>
        <begin position="228"/>
        <end position="238"/>
    </location>
</feature>
<keyword evidence="4" id="KW-1185">Reference proteome</keyword>
<keyword evidence="2" id="KW-1133">Transmembrane helix</keyword>
<evidence type="ECO:0000256" key="1">
    <source>
        <dbReference type="SAM" id="MobiDB-lite"/>
    </source>
</evidence>
<dbReference type="EMBL" id="JBANBB010000002">
    <property type="protein sequence ID" value="MEK0307154.1"/>
    <property type="molecule type" value="Genomic_DNA"/>
</dbReference>
<proteinExistence type="predicted"/>
<dbReference type="InterPro" id="IPR006938">
    <property type="entry name" value="DUF624"/>
</dbReference>
<dbReference type="Proteomes" id="UP001373159">
    <property type="component" value="Unassembled WGS sequence"/>
</dbReference>
<evidence type="ECO:0000256" key="2">
    <source>
        <dbReference type="SAM" id="Phobius"/>
    </source>
</evidence>
<feature type="transmembrane region" description="Helical" evidence="2">
    <location>
        <begin position="37"/>
        <end position="57"/>
    </location>
</feature>
<reference evidence="3 4" key="1">
    <citation type="submission" date="2024-02" db="EMBL/GenBank/DDBJ databases">
        <title>Bifidobacterium honeyensis sp. nov., isolated from the comb honey.</title>
        <authorList>
            <person name="Liu W."/>
            <person name="Li Y."/>
        </authorList>
    </citation>
    <scope>NUCLEOTIDE SEQUENCE [LARGE SCALE GENOMIC DNA]</scope>
    <source>
        <strain evidence="3 4">IMAU50988</strain>
    </source>
</reference>
<feature type="transmembrane region" description="Helical" evidence="2">
    <location>
        <begin position="78"/>
        <end position="100"/>
    </location>
</feature>
<sequence>MKRFAVGYEFVCRIILMVFVVHVAFLAHTLLGLVLAGFFPSVAAACSTFRTWLLDIGDRSWTVKRTWTTFHRAWKDELAGANLFGWPQFLLWGLLVWEYWLTMTNDMGHLGVAVSGLLLVINLVYGLFVFLSWAVRSNFDEGPFWVVKNSLVMVIVRPWCSLMILALFMITVWAYYTWPGLMVAFGLAVPLFADMAAVYSWGRLPGMDVHDLEPDRALGGGRARRGRKSEQGPGRDGR</sequence>
<dbReference type="RefSeq" id="WP_340469872.1">
    <property type="nucleotide sequence ID" value="NZ_JBANBB010000002.1"/>
</dbReference>
<feature type="region of interest" description="Disordered" evidence="1">
    <location>
        <begin position="215"/>
        <end position="238"/>
    </location>
</feature>
<organism evidence="3 4">
    <name type="scientific">Bifidobacterium favimelis</name>
    <dbReference type="NCBI Taxonomy" id="3122979"/>
    <lineage>
        <taxon>Bacteria</taxon>
        <taxon>Bacillati</taxon>
        <taxon>Actinomycetota</taxon>
        <taxon>Actinomycetes</taxon>
        <taxon>Bifidobacteriales</taxon>
        <taxon>Bifidobacteriaceae</taxon>
        <taxon>Bifidobacterium</taxon>
    </lineage>
</organism>
<feature type="transmembrane region" description="Helical" evidence="2">
    <location>
        <begin position="112"/>
        <end position="135"/>
    </location>
</feature>
<dbReference type="Pfam" id="PF04854">
    <property type="entry name" value="DUF624"/>
    <property type="match status" value="1"/>
</dbReference>
<feature type="transmembrane region" description="Helical" evidence="2">
    <location>
        <begin position="156"/>
        <end position="176"/>
    </location>
</feature>
<name>A0ABU8ZPL0_9BIFI</name>
<feature type="transmembrane region" description="Helical" evidence="2">
    <location>
        <begin position="12"/>
        <end position="31"/>
    </location>
</feature>
<protein>
    <submittedName>
        <fullName evidence="3">DUF624 domain-containing protein</fullName>
    </submittedName>
</protein>